<reference evidence="1 2" key="1">
    <citation type="submission" date="2019-05" db="EMBL/GenBank/DDBJ databases">
        <title>Another draft genome of Portunus trituberculatus and its Hox gene families provides insights of decapod evolution.</title>
        <authorList>
            <person name="Jeong J.-H."/>
            <person name="Song I."/>
            <person name="Kim S."/>
            <person name="Choi T."/>
            <person name="Kim D."/>
            <person name="Ryu S."/>
            <person name="Kim W."/>
        </authorList>
    </citation>
    <scope>NUCLEOTIDE SEQUENCE [LARGE SCALE GENOMIC DNA]</scope>
    <source>
        <tissue evidence="1">Muscle</tissue>
    </source>
</reference>
<keyword evidence="2" id="KW-1185">Reference proteome</keyword>
<sequence>MTGLEPWAPFSTEGPQHISLLNVMNSNAYRKYFLSWCGKERLSSSLRALSMQGNSAIRNAAFRFNQQL</sequence>
<comment type="caution">
    <text evidence="1">The sequence shown here is derived from an EMBL/GenBank/DDBJ whole genome shotgun (WGS) entry which is preliminary data.</text>
</comment>
<dbReference type="AlphaFoldDB" id="A0A5B7HQW3"/>
<accession>A0A5B7HQW3</accession>
<gene>
    <name evidence="1" type="ORF">E2C01_065125</name>
</gene>
<name>A0A5B7HQW3_PORTR</name>
<dbReference type="EMBL" id="VSRR010031862">
    <property type="protein sequence ID" value="MPC70864.1"/>
    <property type="molecule type" value="Genomic_DNA"/>
</dbReference>
<evidence type="ECO:0000313" key="1">
    <source>
        <dbReference type="EMBL" id="MPC70864.1"/>
    </source>
</evidence>
<organism evidence="1 2">
    <name type="scientific">Portunus trituberculatus</name>
    <name type="common">Swimming crab</name>
    <name type="synonym">Neptunus trituberculatus</name>
    <dbReference type="NCBI Taxonomy" id="210409"/>
    <lineage>
        <taxon>Eukaryota</taxon>
        <taxon>Metazoa</taxon>
        <taxon>Ecdysozoa</taxon>
        <taxon>Arthropoda</taxon>
        <taxon>Crustacea</taxon>
        <taxon>Multicrustacea</taxon>
        <taxon>Malacostraca</taxon>
        <taxon>Eumalacostraca</taxon>
        <taxon>Eucarida</taxon>
        <taxon>Decapoda</taxon>
        <taxon>Pleocyemata</taxon>
        <taxon>Brachyura</taxon>
        <taxon>Eubrachyura</taxon>
        <taxon>Portunoidea</taxon>
        <taxon>Portunidae</taxon>
        <taxon>Portuninae</taxon>
        <taxon>Portunus</taxon>
    </lineage>
</organism>
<dbReference type="Proteomes" id="UP000324222">
    <property type="component" value="Unassembled WGS sequence"/>
</dbReference>
<proteinExistence type="predicted"/>
<evidence type="ECO:0000313" key="2">
    <source>
        <dbReference type="Proteomes" id="UP000324222"/>
    </source>
</evidence>
<protein>
    <submittedName>
        <fullName evidence="1">Uncharacterized protein</fullName>
    </submittedName>
</protein>